<dbReference type="AlphaFoldDB" id="A0A7W5FPZ1"/>
<dbReference type="EMBL" id="JACHXK010000012">
    <property type="protein sequence ID" value="MBB3112499.1"/>
    <property type="molecule type" value="Genomic_DNA"/>
</dbReference>
<proteinExistence type="predicted"/>
<name>A0A7W5FPZ1_9BACL</name>
<dbReference type="InterPro" id="IPR001119">
    <property type="entry name" value="SLH_dom"/>
</dbReference>
<feature type="domain" description="SLH" evidence="1">
    <location>
        <begin position="625"/>
        <end position="688"/>
    </location>
</feature>
<dbReference type="RefSeq" id="WP_183602615.1">
    <property type="nucleotide sequence ID" value="NZ_JACHXK010000012.1"/>
</dbReference>
<protein>
    <recommendedName>
        <fullName evidence="1">SLH domain-containing protein</fullName>
    </recommendedName>
</protein>
<evidence type="ECO:0000313" key="2">
    <source>
        <dbReference type="EMBL" id="MBB3112499.1"/>
    </source>
</evidence>
<evidence type="ECO:0000259" key="1">
    <source>
        <dbReference type="PROSITE" id="PS51272"/>
    </source>
</evidence>
<gene>
    <name evidence="2" type="ORF">FHS18_004600</name>
</gene>
<dbReference type="Proteomes" id="UP000570361">
    <property type="component" value="Unassembled WGS sequence"/>
</dbReference>
<dbReference type="Pfam" id="PF16244">
    <property type="entry name" value="DUF4901"/>
    <property type="match status" value="1"/>
</dbReference>
<sequence>MKKHAVPSASKDAALYPVSTPPISYSRPKLLRILATGVLGAIVLQASLPPSTVNAASNEIDVPAVSVESAASGSGLSDTTGPGEELVITSIEKGLDPADAKITKEQAVEMLRGWFPALAKAELDGLEYGTPNSYPSPKQAIWRVHWSIREGNNISGFSSAIDAMTGDLLEFHLPYEQADSNPSYYPPKVNREQAKQIALEWVRKASPSIKPSELVELEGDESLVQPSALFGPVQHPFQFQVLVNGVVSNADRLHMVIDGNGQLSNLYRIRYQGTYPSAASKLSESEALARMTESLELMPAYIPQYTDPYLDDAKLEWKLGYVPLEGTFGILDAISGELLREDGELSKPLRFSAIPKGSSLFQPNNGSQLTVDQAEGTVLRYASLPEGYERNRANLDVHYRDKSRKVWTINWQKAGDGPQFGFDNEVSATVDAVSGQILSVSRFDYRQDESASDKPSSSASLNEAEAKQRALQWIGELYPHAADTLKLAGEADIIPEGDAAYRFRFQRFEGDYAVLNHTVSLTLGRDGKLYNYDTSEYAPIFEPVKPTPQFKLTVDEAVETYRKAIKLELKYAQFGGGYNLSLGKETEAIMKLVYTPQLSTYGLPYLDGVTGNLLQQYLPEDTGSGASEEPADLTGHWAEEPLRTLLDYQIIQPDENGLIRPDEAIALGEWLTMVTQALGGGWYGGGNAEQAFQDIDASSPYAAAVQLFVSRGWLDASPGQALEPEQRLTRAKLAELLTGMVNYKKLSSFMNTDVTVSGLKDASAIADKGAAAIVLRLGLLSPIDGKFMPEAPVTKAQAATVMMRLVRLQGKLDASIM</sequence>
<organism evidence="2 3">
    <name type="scientific">Paenibacillus phyllosphaerae</name>
    <dbReference type="NCBI Taxonomy" id="274593"/>
    <lineage>
        <taxon>Bacteria</taxon>
        <taxon>Bacillati</taxon>
        <taxon>Bacillota</taxon>
        <taxon>Bacilli</taxon>
        <taxon>Bacillales</taxon>
        <taxon>Paenibacillaceae</taxon>
        <taxon>Paenibacillus</taxon>
    </lineage>
</organism>
<evidence type="ECO:0000313" key="3">
    <source>
        <dbReference type="Proteomes" id="UP000570361"/>
    </source>
</evidence>
<feature type="domain" description="SLH" evidence="1">
    <location>
        <begin position="754"/>
        <end position="816"/>
    </location>
</feature>
<dbReference type="InterPro" id="IPR032599">
    <property type="entry name" value="YcdB/YcdC_rep_domain"/>
</dbReference>
<keyword evidence="3" id="KW-1185">Reference proteome</keyword>
<comment type="caution">
    <text evidence="2">The sequence shown here is derived from an EMBL/GenBank/DDBJ whole genome shotgun (WGS) entry which is preliminary data.</text>
</comment>
<dbReference type="PROSITE" id="PS51272">
    <property type="entry name" value="SLH"/>
    <property type="match status" value="2"/>
</dbReference>
<dbReference type="Pfam" id="PF00395">
    <property type="entry name" value="SLH"/>
    <property type="match status" value="2"/>
</dbReference>
<accession>A0A7W5FPZ1</accession>
<reference evidence="2 3" key="1">
    <citation type="submission" date="2020-08" db="EMBL/GenBank/DDBJ databases">
        <title>Genomic Encyclopedia of Type Strains, Phase III (KMG-III): the genomes of soil and plant-associated and newly described type strains.</title>
        <authorList>
            <person name="Whitman W."/>
        </authorList>
    </citation>
    <scope>NUCLEOTIDE SEQUENCE [LARGE SCALE GENOMIC DNA]</scope>
    <source>
        <strain evidence="2 3">CECT 5862</strain>
    </source>
</reference>